<dbReference type="AlphaFoldDB" id="A0A5C7FSF8"/>
<sequence length="109" mass="12010">MATKVMSKLNSIEDRQIAEVLSHQGLTVILMSSPWDGNGIILRGILEGFTSRYRSVNFCAADYETSPRLARLFNLLSPPGILFVKDGEMVQRITGPVSAGRIEELLTSI</sequence>
<proteinExistence type="predicted"/>
<dbReference type="Gene3D" id="3.40.30.10">
    <property type="entry name" value="Glutaredoxin"/>
    <property type="match status" value="1"/>
</dbReference>
<keyword evidence="3" id="KW-1185">Reference proteome</keyword>
<name>A0A5C7FSF8_9BACT</name>
<evidence type="ECO:0000259" key="1">
    <source>
        <dbReference type="Pfam" id="PF00085"/>
    </source>
</evidence>
<dbReference type="SUPFAM" id="SSF52833">
    <property type="entry name" value="Thioredoxin-like"/>
    <property type="match status" value="1"/>
</dbReference>
<dbReference type="InterPro" id="IPR013766">
    <property type="entry name" value="Thioredoxin_domain"/>
</dbReference>
<evidence type="ECO:0000313" key="3">
    <source>
        <dbReference type="Proteomes" id="UP000321907"/>
    </source>
</evidence>
<gene>
    <name evidence="2" type="ORF">FUA23_04030</name>
</gene>
<dbReference type="CDD" id="cd02947">
    <property type="entry name" value="TRX_family"/>
    <property type="match status" value="1"/>
</dbReference>
<dbReference type="OrthoDB" id="1493234at2"/>
<accession>A0A5C7FSF8</accession>
<dbReference type="InterPro" id="IPR036249">
    <property type="entry name" value="Thioredoxin-like_sf"/>
</dbReference>
<comment type="caution">
    <text evidence="2">The sequence shown here is derived from an EMBL/GenBank/DDBJ whole genome shotgun (WGS) entry which is preliminary data.</text>
</comment>
<reference evidence="2 3" key="1">
    <citation type="submission" date="2019-08" db="EMBL/GenBank/DDBJ databases">
        <title>Lewinella sp. strain SSH13 Genome sequencing and assembly.</title>
        <authorList>
            <person name="Kim I."/>
        </authorList>
    </citation>
    <scope>NUCLEOTIDE SEQUENCE [LARGE SCALE GENOMIC DNA]</scope>
    <source>
        <strain evidence="2 3">SSH13</strain>
    </source>
</reference>
<dbReference type="RefSeq" id="WP_147929436.1">
    <property type="nucleotide sequence ID" value="NZ_VOXD01000004.1"/>
</dbReference>
<protein>
    <submittedName>
        <fullName evidence="2">Thioredoxin family protein</fullName>
    </submittedName>
</protein>
<dbReference type="Pfam" id="PF00085">
    <property type="entry name" value="Thioredoxin"/>
    <property type="match status" value="1"/>
</dbReference>
<feature type="domain" description="Thioredoxin" evidence="1">
    <location>
        <begin position="19"/>
        <end position="106"/>
    </location>
</feature>
<dbReference type="Proteomes" id="UP000321907">
    <property type="component" value="Unassembled WGS sequence"/>
</dbReference>
<dbReference type="EMBL" id="VOXD01000004">
    <property type="protein sequence ID" value="TXF90978.1"/>
    <property type="molecule type" value="Genomic_DNA"/>
</dbReference>
<organism evidence="2 3">
    <name type="scientific">Neolewinella aurantiaca</name>
    <dbReference type="NCBI Taxonomy" id="2602767"/>
    <lineage>
        <taxon>Bacteria</taxon>
        <taxon>Pseudomonadati</taxon>
        <taxon>Bacteroidota</taxon>
        <taxon>Saprospiria</taxon>
        <taxon>Saprospirales</taxon>
        <taxon>Lewinellaceae</taxon>
        <taxon>Neolewinella</taxon>
    </lineage>
</organism>
<evidence type="ECO:0000313" key="2">
    <source>
        <dbReference type="EMBL" id="TXF90978.1"/>
    </source>
</evidence>